<protein>
    <submittedName>
        <fullName evidence="1">Uncharacterized protein</fullName>
    </submittedName>
</protein>
<dbReference type="Proteomes" id="UP000489600">
    <property type="component" value="Unassembled WGS sequence"/>
</dbReference>
<proteinExistence type="predicted"/>
<evidence type="ECO:0000313" key="2">
    <source>
        <dbReference type="Proteomes" id="UP000489600"/>
    </source>
</evidence>
<evidence type="ECO:0000313" key="1">
    <source>
        <dbReference type="EMBL" id="VVB02010.1"/>
    </source>
</evidence>
<keyword evidence="2" id="KW-1185">Reference proteome</keyword>
<gene>
    <name evidence="1" type="ORF">ANE_LOCUS12454</name>
</gene>
<name>A0A565BK56_9BRAS</name>
<organism evidence="1 2">
    <name type="scientific">Arabis nemorensis</name>
    <dbReference type="NCBI Taxonomy" id="586526"/>
    <lineage>
        <taxon>Eukaryota</taxon>
        <taxon>Viridiplantae</taxon>
        <taxon>Streptophyta</taxon>
        <taxon>Embryophyta</taxon>
        <taxon>Tracheophyta</taxon>
        <taxon>Spermatophyta</taxon>
        <taxon>Magnoliopsida</taxon>
        <taxon>eudicotyledons</taxon>
        <taxon>Gunneridae</taxon>
        <taxon>Pentapetalae</taxon>
        <taxon>rosids</taxon>
        <taxon>malvids</taxon>
        <taxon>Brassicales</taxon>
        <taxon>Brassicaceae</taxon>
        <taxon>Arabideae</taxon>
        <taxon>Arabis</taxon>
    </lineage>
</organism>
<reference evidence="1" key="1">
    <citation type="submission" date="2019-07" db="EMBL/GenBank/DDBJ databases">
        <authorList>
            <person name="Dittberner H."/>
        </authorList>
    </citation>
    <scope>NUCLEOTIDE SEQUENCE [LARGE SCALE GENOMIC DNA]</scope>
</reference>
<sequence>MRSMAVICVRYVSISRDTCFWDCTVLFLDCAHNDLCVVTAKWAYRDRGEVGLLLSQSDQRLNLDDLAGKWESLLYIVKAGAH</sequence>
<accession>A0A565BK56</accession>
<dbReference type="EMBL" id="CABITT030000004">
    <property type="protein sequence ID" value="VVB02010.1"/>
    <property type="molecule type" value="Genomic_DNA"/>
</dbReference>
<dbReference type="AlphaFoldDB" id="A0A565BK56"/>
<comment type="caution">
    <text evidence="1">The sequence shown here is derived from an EMBL/GenBank/DDBJ whole genome shotgun (WGS) entry which is preliminary data.</text>
</comment>